<comment type="subcellular location">
    <subcellularLocation>
        <location evidence="1">Nucleus</location>
    </subcellularLocation>
</comment>
<evidence type="ECO:0000256" key="2">
    <source>
        <dbReference type="ARBA" id="ARBA00022491"/>
    </source>
</evidence>
<keyword evidence="4" id="KW-0238">DNA-binding</keyword>
<reference evidence="9" key="1">
    <citation type="journal article" date="2021" name="Cell">
        <title>Tracing the genetic footprints of vertebrate landing in non-teleost ray-finned fishes.</title>
        <authorList>
            <person name="Bi X."/>
            <person name="Wang K."/>
            <person name="Yang L."/>
            <person name="Pan H."/>
            <person name="Jiang H."/>
            <person name="Wei Q."/>
            <person name="Fang M."/>
            <person name="Yu H."/>
            <person name="Zhu C."/>
            <person name="Cai Y."/>
            <person name="He Y."/>
            <person name="Gan X."/>
            <person name="Zeng H."/>
            <person name="Yu D."/>
            <person name="Zhu Y."/>
            <person name="Jiang H."/>
            <person name="Qiu Q."/>
            <person name="Yang H."/>
            <person name="Zhang Y.E."/>
            <person name="Wang W."/>
            <person name="Zhu M."/>
            <person name="He S."/>
            <person name="Zhang G."/>
        </authorList>
    </citation>
    <scope>NUCLEOTIDE SEQUENCE</scope>
    <source>
        <strain evidence="9">Pddl_001</strain>
    </source>
</reference>
<evidence type="ECO:0000256" key="1">
    <source>
        <dbReference type="ARBA" id="ARBA00004123"/>
    </source>
</evidence>
<keyword evidence="10" id="KW-1185">Reference proteome</keyword>
<evidence type="ECO:0000256" key="7">
    <source>
        <dbReference type="SAM" id="MobiDB-lite"/>
    </source>
</evidence>
<keyword evidence="5" id="KW-0804">Transcription</keyword>
<comment type="caution">
    <text evidence="9">The sequence shown here is derived from an EMBL/GenBank/DDBJ whole genome shotgun (WGS) entry which is preliminary data.</text>
</comment>
<dbReference type="PANTHER" id="PTHR13392">
    <property type="entry name" value="ATAXIN 1"/>
    <property type="match status" value="1"/>
</dbReference>
<keyword evidence="6" id="KW-0539">Nucleus</keyword>
<keyword evidence="3" id="KW-0805">Transcription regulation</keyword>
<evidence type="ECO:0000256" key="5">
    <source>
        <dbReference type="ARBA" id="ARBA00023163"/>
    </source>
</evidence>
<feature type="region of interest" description="Disordered" evidence="7">
    <location>
        <begin position="101"/>
        <end position="156"/>
    </location>
</feature>
<dbReference type="SMART" id="SM00536">
    <property type="entry name" value="AXH"/>
    <property type="match status" value="1"/>
</dbReference>
<evidence type="ECO:0000313" key="10">
    <source>
        <dbReference type="Proteomes" id="UP001166093"/>
    </source>
</evidence>
<dbReference type="EMBL" id="JAAWVQ010060292">
    <property type="protein sequence ID" value="MBN3276493.1"/>
    <property type="molecule type" value="Genomic_DNA"/>
</dbReference>
<dbReference type="InterPro" id="IPR036096">
    <property type="entry name" value="Ataxin_AXH_dom_sf"/>
</dbReference>
<gene>
    <name evidence="9" type="primary">Atxn1_1</name>
    <name evidence="9" type="ORF">GTO93_0006496</name>
</gene>
<dbReference type="PROSITE" id="PS51148">
    <property type="entry name" value="AXH"/>
    <property type="match status" value="1"/>
</dbReference>
<organism evidence="9 10">
    <name type="scientific">Polyodon spathula</name>
    <name type="common">North American paddlefish</name>
    <name type="synonym">Squalus spathula</name>
    <dbReference type="NCBI Taxonomy" id="7913"/>
    <lineage>
        <taxon>Eukaryota</taxon>
        <taxon>Metazoa</taxon>
        <taxon>Chordata</taxon>
        <taxon>Craniata</taxon>
        <taxon>Vertebrata</taxon>
        <taxon>Euteleostomi</taxon>
        <taxon>Actinopterygii</taxon>
        <taxon>Chondrostei</taxon>
        <taxon>Acipenseriformes</taxon>
        <taxon>Polyodontidae</taxon>
        <taxon>Polyodon</taxon>
    </lineage>
</organism>
<evidence type="ECO:0000256" key="6">
    <source>
        <dbReference type="ARBA" id="ARBA00023242"/>
    </source>
</evidence>
<proteinExistence type="predicted"/>
<protein>
    <submittedName>
        <fullName evidence="9">ATX1 protein</fullName>
    </submittedName>
</protein>
<feature type="domain" description="AXH" evidence="8">
    <location>
        <begin position="1"/>
        <end position="101"/>
    </location>
</feature>
<dbReference type="PANTHER" id="PTHR13392:SF14">
    <property type="entry name" value="ATAXIN-1-LIKE"/>
    <property type="match status" value="1"/>
</dbReference>
<dbReference type="InterPro" id="IPR003652">
    <property type="entry name" value="Ataxin_AXH_dom"/>
</dbReference>
<evidence type="ECO:0000259" key="8">
    <source>
        <dbReference type="PROSITE" id="PS51148"/>
    </source>
</evidence>
<dbReference type="InterPro" id="IPR043404">
    <property type="entry name" value="ATAXIN1-like"/>
</dbReference>
<feature type="non-terminal residue" evidence="9">
    <location>
        <position position="1"/>
    </location>
</feature>
<feature type="non-terminal residue" evidence="9">
    <location>
        <position position="177"/>
    </location>
</feature>
<sequence length="177" mass="19923">MRTEDFLCSADASPELRLSYCTVQRIRESPDPGFTQLQVLLSDHTTQESLDVLLEYPFFVLNRGWSSCCPKRTAQIYGLLCYQLSVGDICLALTPESSLWRERSTEPTSVPQGCPREPRTRTKPVGAESTVRAASKQPPSSGTPSRTRRRRWSAPDLCVVTRTLPGVPHTQRDPDQW</sequence>
<evidence type="ECO:0000313" key="9">
    <source>
        <dbReference type="EMBL" id="MBN3276493.1"/>
    </source>
</evidence>
<evidence type="ECO:0000256" key="4">
    <source>
        <dbReference type="ARBA" id="ARBA00023125"/>
    </source>
</evidence>
<name>A0ABS2XR36_POLSP</name>
<dbReference type="SUPFAM" id="SSF102031">
    <property type="entry name" value="AXH domain"/>
    <property type="match status" value="1"/>
</dbReference>
<evidence type="ECO:0000256" key="3">
    <source>
        <dbReference type="ARBA" id="ARBA00023015"/>
    </source>
</evidence>
<dbReference type="Proteomes" id="UP001166093">
    <property type="component" value="Unassembled WGS sequence"/>
</dbReference>
<accession>A0ABS2XR36</accession>
<dbReference type="Pfam" id="PF08517">
    <property type="entry name" value="AXH"/>
    <property type="match status" value="1"/>
</dbReference>
<keyword evidence="2" id="KW-0678">Repressor</keyword>